<evidence type="ECO:0000256" key="2">
    <source>
        <dbReference type="ARBA" id="ARBA00022475"/>
    </source>
</evidence>
<evidence type="ECO:0000256" key="4">
    <source>
        <dbReference type="ARBA" id="ARBA00022989"/>
    </source>
</evidence>
<feature type="transmembrane region" description="Helical" evidence="6">
    <location>
        <begin position="200"/>
        <end position="220"/>
    </location>
</feature>
<dbReference type="EMBL" id="FOTL01000026">
    <property type="protein sequence ID" value="SFL66681.1"/>
    <property type="molecule type" value="Genomic_DNA"/>
</dbReference>
<sequence length="250" mass="29105">MAIAVVYLHANACFWTFSQSRYWFTANIIESVFYFAVPIFFMISGAMLIDFNEKYDLKEYFSKRFFKTVLPYLIWSFIGLALQIYILNKIKITDINLIYILNGLITGRLVGVYWFFIPLFCTYLAIPLFALVPEDKRRNIFIYLCSLAFVLNILIPFIISVFNIKIQWSLSLAVSSGFLFYTLAGYLLHKYEIRKSYRIIIYLLSILGLMMHIAGTYELSMVAGEVIKTYKGYVNLPSTLYSIGVFVFIK</sequence>
<dbReference type="PANTHER" id="PTHR40074:SF2">
    <property type="entry name" value="O-ACETYLTRANSFERASE WECH"/>
    <property type="match status" value="1"/>
</dbReference>
<evidence type="ECO:0000256" key="3">
    <source>
        <dbReference type="ARBA" id="ARBA00022692"/>
    </source>
</evidence>
<keyword evidence="3 6" id="KW-0812">Transmembrane</keyword>
<feature type="transmembrane region" description="Helical" evidence="6">
    <location>
        <begin position="140"/>
        <end position="162"/>
    </location>
</feature>
<feature type="transmembrane region" description="Helical" evidence="6">
    <location>
        <begin position="168"/>
        <end position="188"/>
    </location>
</feature>
<dbReference type="AlphaFoldDB" id="A0A1I4JK83"/>
<dbReference type="RefSeq" id="WP_074798740.1">
    <property type="nucleotide sequence ID" value="NZ_FOTL01000026.1"/>
</dbReference>
<proteinExistence type="predicted"/>
<dbReference type="PANTHER" id="PTHR40074">
    <property type="entry name" value="O-ACETYLTRANSFERASE WECH"/>
    <property type="match status" value="1"/>
</dbReference>
<comment type="subcellular location">
    <subcellularLocation>
        <location evidence="1">Cell membrane</location>
        <topology evidence="1">Multi-pass membrane protein</topology>
    </subcellularLocation>
</comment>
<evidence type="ECO:0000259" key="7">
    <source>
        <dbReference type="Pfam" id="PF01757"/>
    </source>
</evidence>
<dbReference type="GO" id="GO:0016413">
    <property type="term" value="F:O-acetyltransferase activity"/>
    <property type="evidence" value="ECO:0007669"/>
    <property type="project" value="TreeGrafter"/>
</dbReference>
<feature type="transmembrane region" description="Helical" evidence="6">
    <location>
        <begin position="112"/>
        <end position="133"/>
    </location>
</feature>
<keyword evidence="8" id="KW-0012">Acyltransferase</keyword>
<keyword evidence="2" id="KW-1003">Cell membrane</keyword>
<feature type="transmembrane region" description="Helical" evidence="6">
    <location>
        <begin position="69"/>
        <end position="87"/>
    </location>
</feature>
<reference evidence="9" key="1">
    <citation type="submission" date="2016-10" db="EMBL/GenBank/DDBJ databases">
        <authorList>
            <person name="Varghese N."/>
        </authorList>
    </citation>
    <scope>NUCLEOTIDE SEQUENCE [LARGE SCALE GENOMIC DNA]</scope>
    <source>
        <strain evidence="9">DSM 16632</strain>
    </source>
</reference>
<dbReference type="InterPro" id="IPR002656">
    <property type="entry name" value="Acyl_transf_3_dom"/>
</dbReference>
<evidence type="ECO:0000313" key="8">
    <source>
        <dbReference type="EMBL" id="SFL66681.1"/>
    </source>
</evidence>
<evidence type="ECO:0000256" key="1">
    <source>
        <dbReference type="ARBA" id="ARBA00004651"/>
    </source>
</evidence>
<accession>A0A1I4JK83</accession>
<keyword evidence="8" id="KW-0808">Transferase</keyword>
<evidence type="ECO:0000256" key="6">
    <source>
        <dbReference type="SAM" id="Phobius"/>
    </source>
</evidence>
<dbReference type="GO" id="GO:0005886">
    <property type="term" value="C:plasma membrane"/>
    <property type="evidence" value="ECO:0007669"/>
    <property type="project" value="UniProtKB-SubCell"/>
</dbReference>
<feature type="domain" description="Acyltransferase 3" evidence="7">
    <location>
        <begin position="2"/>
        <end position="249"/>
    </location>
</feature>
<feature type="transmembrane region" description="Helical" evidence="6">
    <location>
        <begin position="232"/>
        <end position="249"/>
    </location>
</feature>
<dbReference type="Pfam" id="PF01757">
    <property type="entry name" value="Acyl_transf_3"/>
    <property type="match status" value="1"/>
</dbReference>
<name>A0A1I4JK83_METOL</name>
<dbReference type="GO" id="GO:0009246">
    <property type="term" value="P:enterobacterial common antigen biosynthetic process"/>
    <property type="evidence" value="ECO:0007669"/>
    <property type="project" value="TreeGrafter"/>
</dbReference>
<gene>
    <name evidence="8" type="ORF">SAMN02910297_01458</name>
</gene>
<dbReference type="Proteomes" id="UP000183442">
    <property type="component" value="Unassembled WGS sequence"/>
</dbReference>
<evidence type="ECO:0000256" key="5">
    <source>
        <dbReference type="ARBA" id="ARBA00023136"/>
    </source>
</evidence>
<protein>
    <submittedName>
        <fullName evidence="8">Surface polysaccharide O-acyltransferase, integral membrane enzyme</fullName>
    </submittedName>
</protein>
<feature type="transmembrane region" description="Helical" evidence="6">
    <location>
        <begin position="31"/>
        <end position="49"/>
    </location>
</feature>
<keyword evidence="5 6" id="KW-0472">Membrane</keyword>
<keyword evidence="4 6" id="KW-1133">Transmembrane helix</keyword>
<evidence type="ECO:0000313" key="9">
    <source>
        <dbReference type="Proteomes" id="UP000183442"/>
    </source>
</evidence>
<organism evidence="8 9">
    <name type="scientific">Methanobrevibacter olleyae</name>
    <dbReference type="NCBI Taxonomy" id="294671"/>
    <lineage>
        <taxon>Archaea</taxon>
        <taxon>Methanobacteriati</taxon>
        <taxon>Methanobacteriota</taxon>
        <taxon>Methanomada group</taxon>
        <taxon>Methanobacteria</taxon>
        <taxon>Methanobacteriales</taxon>
        <taxon>Methanobacteriaceae</taxon>
        <taxon>Methanobrevibacter</taxon>
    </lineage>
</organism>